<organism evidence="2 3">
    <name type="scientific">Roseivivax jejudonensis</name>
    <dbReference type="NCBI Taxonomy" id="1529041"/>
    <lineage>
        <taxon>Bacteria</taxon>
        <taxon>Pseudomonadati</taxon>
        <taxon>Pseudomonadota</taxon>
        <taxon>Alphaproteobacteria</taxon>
        <taxon>Rhodobacterales</taxon>
        <taxon>Roseobacteraceae</taxon>
        <taxon>Roseivivax</taxon>
    </lineage>
</organism>
<evidence type="ECO:0000259" key="1">
    <source>
        <dbReference type="Pfam" id="PF10026"/>
    </source>
</evidence>
<keyword evidence="3" id="KW-1185">Reference proteome</keyword>
<dbReference type="AlphaFoldDB" id="A0A1X6Y5S8"/>
<dbReference type="RefSeq" id="WP_085790036.1">
    <property type="nucleotide sequence ID" value="NZ_FWFK01000001.1"/>
</dbReference>
<proteinExistence type="predicted"/>
<name>A0A1X6Y5S8_9RHOB</name>
<dbReference type="Proteomes" id="UP000193570">
    <property type="component" value="Unassembled WGS sequence"/>
</dbReference>
<accession>A0A1X6Y5S8</accession>
<evidence type="ECO:0000313" key="2">
    <source>
        <dbReference type="EMBL" id="SLN11399.1"/>
    </source>
</evidence>
<sequence length="215" mass="23436">MTWTIHIANASGRLDGLVSAIRSAIARAQTQAEAVTEPVDIDLVVQAWPGRVIEHLGHAGYAPTDDMIQLTLDPTNANCAENLGEPLERTIVHELHHVLRWRGPGYGRTLGEALVTEGLAGHFAQQLYGGPPEKWESSLDAEGLAEAARDAEAAWDDDAYDHAAWFFGNDPAWRGYALGYALVGRFLLSHPKETPATLIHAEAARFRDDCDMAFG</sequence>
<dbReference type="OrthoDB" id="69012at2"/>
<evidence type="ECO:0000313" key="3">
    <source>
        <dbReference type="Proteomes" id="UP000193570"/>
    </source>
</evidence>
<reference evidence="2 3" key="1">
    <citation type="submission" date="2017-03" db="EMBL/GenBank/DDBJ databases">
        <authorList>
            <person name="Afonso C.L."/>
            <person name="Miller P.J."/>
            <person name="Scott M.A."/>
            <person name="Spackman E."/>
            <person name="Goraichik I."/>
            <person name="Dimitrov K.M."/>
            <person name="Suarez D.L."/>
            <person name="Swayne D.E."/>
        </authorList>
    </citation>
    <scope>NUCLEOTIDE SEQUENCE [LARGE SCALE GENOMIC DNA]</scope>
    <source>
        <strain evidence="2 3">CECT 8625</strain>
    </source>
</reference>
<protein>
    <recommendedName>
        <fullName evidence="1">DUF2268 domain-containing protein</fullName>
    </recommendedName>
</protein>
<dbReference type="InterPro" id="IPR018728">
    <property type="entry name" value="DUF2268"/>
</dbReference>
<dbReference type="EMBL" id="FWFK01000001">
    <property type="protein sequence ID" value="SLN11399.1"/>
    <property type="molecule type" value="Genomic_DNA"/>
</dbReference>
<feature type="domain" description="DUF2268" evidence="1">
    <location>
        <begin position="28"/>
        <end position="205"/>
    </location>
</feature>
<gene>
    <name evidence="2" type="ORF">ROJ8625_00258</name>
</gene>
<dbReference type="Pfam" id="PF10026">
    <property type="entry name" value="DUF2268"/>
    <property type="match status" value="1"/>
</dbReference>